<comment type="caution">
    <text evidence="2">The sequence shown here is derived from an EMBL/GenBank/DDBJ whole genome shotgun (WGS) entry which is preliminary data.</text>
</comment>
<evidence type="ECO:0000313" key="3">
    <source>
        <dbReference type="Proteomes" id="UP000315289"/>
    </source>
</evidence>
<dbReference type="AlphaFoldDB" id="A0A557STS4"/>
<keyword evidence="1" id="KW-1133">Transmembrane helix</keyword>
<sequence length="47" mass="5563">MYLVFIPHFVVPIALHYAIAIFMESKNSGQVKLRYFSSCYFSRINLF</sequence>
<evidence type="ECO:0000313" key="2">
    <source>
        <dbReference type="EMBL" id="TVP39985.1"/>
    </source>
</evidence>
<name>A0A557STS4_9ARCH</name>
<proteinExistence type="predicted"/>
<dbReference type="Proteomes" id="UP000315289">
    <property type="component" value="Unassembled WGS sequence"/>
</dbReference>
<feature type="transmembrane region" description="Helical" evidence="1">
    <location>
        <begin position="6"/>
        <end position="23"/>
    </location>
</feature>
<protein>
    <submittedName>
        <fullName evidence="2">Uncharacterized protein</fullName>
    </submittedName>
</protein>
<keyword evidence="1" id="KW-0472">Membrane</keyword>
<accession>A0A557STS4</accession>
<dbReference type="EMBL" id="VOAH01000010">
    <property type="protein sequence ID" value="TVP39985.1"/>
    <property type="molecule type" value="Genomic_DNA"/>
</dbReference>
<reference evidence="2 3" key="1">
    <citation type="journal article" date="2019" name="Front. Microbiol.">
        <title>Ammonia Oxidation by the Arctic Terrestrial Thaumarchaeote Candidatus Nitrosocosmicus arcticus Is Stimulated by Increasing Temperatures.</title>
        <authorList>
            <person name="Alves R.J.E."/>
            <person name="Kerou M."/>
            <person name="Zappe A."/>
            <person name="Bittner R."/>
            <person name="Abby S.S."/>
            <person name="Schmidt H.A."/>
            <person name="Pfeifer K."/>
            <person name="Schleper C."/>
        </authorList>
    </citation>
    <scope>NUCLEOTIDE SEQUENCE [LARGE SCALE GENOMIC DNA]</scope>
    <source>
        <strain evidence="2 3">Kfb</strain>
    </source>
</reference>
<keyword evidence="1" id="KW-0812">Transmembrane</keyword>
<gene>
    <name evidence="2" type="ORF">NARC_100047</name>
</gene>
<evidence type="ECO:0000256" key="1">
    <source>
        <dbReference type="SAM" id="Phobius"/>
    </source>
</evidence>
<organism evidence="2 3">
    <name type="scientific">Candidatus Nitrosocosmicus arcticus</name>
    <dbReference type="NCBI Taxonomy" id="2035267"/>
    <lineage>
        <taxon>Archaea</taxon>
        <taxon>Nitrososphaerota</taxon>
        <taxon>Nitrososphaeria</taxon>
        <taxon>Nitrososphaerales</taxon>
        <taxon>Nitrososphaeraceae</taxon>
        <taxon>Candidatus Nitrosocosmicus</taxon>
    </lineage>
</organism>
<keyword evidence="3" id="KW-1185">Reference proteome</keyword>